<dbReference type="OrthoDB" id="3868753at2"/>
<proteinExistence type="predicted"/>
<evidence type="ECO:0000313" key="2">
    <source>
        <dbReference type="Proteomes" id="UP000249340"/>
    </source>
</evidence>
<accession>A0A345SYV5</accession>
<dbReference type="RefSeq" id="WP_111491200.1">
    <property type="nucleotide sequence ID" value="NZ_CP031264.1"/>
</dbReference>
<dbReference type="EMBL" id="CP031264">
    <property type="protein sequence ID" value="AXI78910.1"/>
    <property type="molecule type" value="Genomic_DNA"/>
</dbReference>
<dbReference type="PROSITE" id="PS51318">
    <property type="entry name" value="TAT"/>
    <property type="match status" value="1"/>
</dbReference>
<dbReference type="PANTHER" id="PTHR38589:SF1">
    <property type="entry name" value="BLR0621 PROTEIN"/>
    <property type="match status" value="1"/>
</dbReference>
<evidence type="ECO:0000313" key="1">
    <source>
        <dbReference type="EMBL" id="AXI78910.1"/>
    </source>
</evidence>
<keyword evidence="2" id="KW-1185">Reference proteome</keyword>
<sequence length="256" mass="26552">MTGEPTTGKYPSPLGRRAPLLIAGGLALAALASGCGGSGNAAPAAARTGTASPQAAADAQPGRITGLSARWLGRIPADARQAVVVYGDAADSPSGTVTLYQKHGSAWTADATWASHNGRLGWTPSHHEDDKRSPVGVFTLTDAGGLLPDPGSKLPYHQTALFTPPSVWGPSHRHDFDYVIAIDYNRVRGSSPLDPRRPQGERAGGSIWLHLDPGSGSSACVTLPKAAMQHLLRTLDPARHPVVVMGDRATLAGKDA</sequence>
<dbReference type="KEGG" id="stri:C7M71_017310"/>
<dbReference type="PANTHER" id="PTHR38589">
    <property type="entry name" value="BLR0621 PROTEIN"/>
    <property type="match status" value="1"/>
</dbReference>
<evidence type="ECO:0008006" key="3">
    <source>
        <dbReference type="Google" id="ProtNLM"/>
    </source>
</evidence>
<name>A0A345SYV5_9ACTN</name>
<dbReference type="Proteomes" id="UP000249340">
    <property type="component" value="Chromosome"/>
</dbReference>
<protein>
    <recommendedName>
        <fullName evidence="3">YkuD domain-containing protein</fullName>
    </recommendedName>
</protein>
<gene>
    <name evidence="1" type="ORF">C7M71_017310</name>
</gene>
<dbReference type="InterPro" id="IPR006311">
    <property type="entry name" value="TAT_signal"/>
</dbReference>
<dbReference type="AlphaFoldDB" id="A0A345SYV5"/>
<organism evidence="1 2">
    <name type="scientific">Peterkaempfera bronchialis</name>
    <dbReference type="NCBI Taxonomy" id="2126346"/>
    <lineage>
        <taxon>Bacteria</taxon>
        <taxon>Bacillati</taxon>
        <taxon>Actinomycetota</taxon>
        <taxon>Actinomycetes</taxon>
        <taxon>Kitasatosporales</taxon>
        <taxon>Streptomycetaceae</taxon>
        <taxon>Peterkaempfera</taxon>
    </lineage>
</organism>
<reference evidence="2" key="1">
    <citation type="submission" date="2018-07" db="EMBL/GenBank/DDBJ databases">
        <title>Streptacidiphilus bronchialis DSM 106435 chromosome.</title>
        <authorList>
            <person name="Batra D."/>
            <person name="Gulvik C.A."/>
        </authorList>
    </citation>
    <scope>NUCLEOTIDE SEQUENCE [LARGE SCALE GENOMIC DNA]</scope>
    <source>
        <strain evidence="2">DSM 106435</strain>
    </source>
</reference>